<feature type="region of interest" description="Disordered" evidence="1">
    <location>
        <begin position="33"/>
        <end position="62"/>
    </location>
</feature>
<keyword evidence="3" id="KW-1185">Reference proteome</keyword>
<gene>
    <name evidence="2" type="ORF">CDAR_225322</name>
</gene>
<sequence>PYIREHLVLLDCRQYNLNIQVCNKMLNFNVRRRGRPSTNTRNGSSQTFRPHKYIMPFKHYKS</sequence>
<feature type="compositionally biased region" description="Polar residues" evidence="1">
    <location>
        <begin position="36"/>
        <end position="48"/>
    </location>
</feature>
<feature type="non-terminal residue" evidence="2">
    <location>
        <position position="1"/>
    </location>
</feature>
<evidence type="ECO:0000256" key="1">
    <source>
        <dbReference type="SAM" id="MobiDB-lite"/>
    </source>
</evidence>
<dbReference type="EMBL" id="BPLQ01010802">
    <property type="protein sequence ID" value="GIY53755.1"/>
    <property type="molecule type" value="Genomic_DNA"/>
</dbReference>
<organism evidence="2 3">
    <name type="scientific">Caerostris darwini</name>
    <dbReference type="NCBI Taxonomy" id="1538125"/>
    <lineage>
        <taxon>Eukaryota</taxon>
        <taxon>Metazoa</taxon>
        <taxon>Ecdysozoa</taxon>
        <taxon>Arthropoda</taxon>
        <taxon>Chelicerata</taxon>
        <taxon>Arachnida</taxon>
        <taxon>Araneae</taxon>
        <taxon>Araneomorphae</taxon>
        <taxon>Entelegynae</taxon>
        <taxon>Araneoidea</taxon>
        <taxon>Araneidae</taxon>
        <taxon>Caerostris</taxon>
    </lineage>
</organism>
<name>A0AAV4U7L1_9ARAC</name>
<reference evidence="2 3" key="1">
    <citation type="submission" date="2021-06" db="EMBL/GenBank/DDBJ databases">
        <title>Caerostris darwini draft genome.</title>
        <authorList>
            <person name="Kono N."/>
            <person name="Arakawa K."/>
        </authorList>
    </citation>
    <scope>NUCLEOTIDE SEQUENCE [LARGE SCALE GENOMIC DNA]</scope>
</reference>
<comment type="caution">
    <text evidence="2">The sequence shown here is derived from an EMBL/GenBank/DDBJ whole genome shotgun (WGS) entry which is preliminary data.</text>
</comment>
<protein>
    <submittedName>
        <fullName evidence="2">Uncharacterized protein</fullName>
    </submittedName>
</protein>
<evidence type="ECO:0000313" key="2">
    <source>
        <dbReference type="EMBL" id="GIY53755.1"/>
    </source>
</evidence>
<dbReference type="AlphaFoldDB" id="A0AAV4U7L1"/>
<accession>A0AAV4U7L1</accession>
<evidence type="ECO:0000313" key="3">
    <source>
        <dbReference type="Proteomes" id="UP001054837"/>
    </source>
</evidence>
<proteinExistence type="predicted"/>
<dbReference type="Proteomes" id="UP001054837">
    <property type="component" value="Unassembled WGS sequence"/>
</dbReference>